<accession>A0A2N9J457</accession>
<dbReference type="PROSITE" id="PS00726">
    <property type="entry name" value="AP_NUCLEASE_F1_1"/>
    <property type="match status" value="1"/>
</dbReference>
<name>A0A2N9J457_FAGSY</name>
<dbReference type="SUPFAM" id="SSF56219">
    <property type="entry name" value="DNase I-like"/>
    <property type="match status" value="1"/>
</dbReference>
<dbReference type="InterPro" id="IPR005135">
    <property type="entry name" value="Endo/exonuclease/phosphatase"/>
</dbReference>
<gene>
    <name evidence="2" type="ORF">FSB_LOCUS59172</name>
</gene>
<dbReference type="InterPro" id="IPR000477">
    <property type="entry name" value="RT_dom"/>
</dbReference>
<reference evidence="2" key="1">
    <citation type="submission" date="2018-02" db="EMBL/GenBank/DDBJ databases">
        <authorList>
            <person name="Cohen D.B."/>
            <person name="Kent A.D."/>
        </authorList>
    </citation>
    <scope>NUCLEOTIDE SEQUENCE</scope>
</reference>
<sequence length="1637" mass="185478">MGGKRSFRIESKRFDLVLGEKGPNHVKFTEIGKHHRCDIFTGKEGAIWLGHCVEENITREKDQAFIRTRGEHNRTYVIRRYSNLHGRYVEVTECGRGGSRGRIIIREGQNLNGWRGFVKELKLLLSPEQNPNQGLQHGKTQHRGEEVAGEGDRQLNVGGGGVKGQTTYKDVVGRGLEVKRGKEKDQKVAQPIPVLETKRGEAKVGVGLKISVNELGVRRVSWDIKGIGLAREKWVPRVTAVQHKKVGQPINKAQEELELVGPYERGPSTYEIGEGSGFSKDGPCDWSEDLGSDLNQTQHLLVQANSLNRVAFQPDKVRPAQADLSLSCDVALTSEKMMRLEYSCGAIANGVTWFIQLADDRRLALPECPISRWPPDGGVETGGADEGFSGTEMVVWMAQDPIVVEPLSMVVPHVEENTTKSRAIPRIGFYQNPPSEWVLGQLKEFGRCVGASYEGYKDEVIALLQKIKARRPQQKQKVPSQKSGLNDRDKRLRMRNLIKLWKADVICLQETKMAEFNRQVIQSLWGNQHVDWTSLGSNGAAGGILLMWDRRVVEKVEAVAGVYGPNSDSERGFLWEKLAGLISWWDAPWCIGGDFNVVRFPSEKSGMATFSSAMHEFFDFISELGLLDIPLEGGLFTWSNNREVSAKSRIDRFLISPEWADHFGLVNQRRLPRLLSDHYPILLDCGRMVGGKSPFRFENMWLKVDGFVDRVRGWWGSYVFPGSPSHIFASKLKALKMDLKQWNSNEFGNIHFKQQRLLLSLHELETTSESRDLSEGEVSERIWLISELEKNTLLEEICCRQKSRVLWLKEGDKNTKYFHKIANSHRRHNSIQHLSINGELSSDLADINAQIIEFYKTLYTEDEEILQAVSNMNGDKAPGPDGFPMSFFHACWPILRDDLLTVFAEFHEYGSFQKSLNATFLTLIPKKANAVEIRDFRPISLVSSVYKILAKVLANRLSGVLDTIISPSQNAFVHGRQMTDLVLVVNECLDSRLKEGIPGVMCKLDVEKAYDHVNWSFLLSLLNRCGFSLKWRRWIAFCISTVRFSVLINGGPEGFFGSSRGIRQGDSLSPLLFVIVMEALSRMMSKAVDGGLLSGFQVGSTENHLVQVSHLLFADDTLIFSDANPNHIFNPRLLFSWFEAVSGLKINLNKSEMVPVGSVPDLEDLASIMGCKIIQLPMTYLGLPLGANFKSKSIWDSILEKMERKLSGWQRMYLSKGGRITLIKSTLSSLPTYFMSLFPIPVSMALRIDKIQRDFLWGGMGEGKKFHLVNWSQVCQPLKMGGLGLRNLRVFNQALLGKWLWRFGNEENAFWRLLISAKYGSSSGGWTTREVIGPYGSGLWMHIRKGWGSFARHLHFEVGNGSKTKFWNDVWCGSCSLRTAFPDLYRIARHKDVVVGDLLQFQNGVVTWLLDFIRHVQDWELESVNLLLELLYSSSAKGFGEDRMCWRGGSKGGFQVKAYYSALLSQSGLHWPWKSIWKSKAPPRVSFFVWTAALGRILTTDNLRRRRVLVLDYCWLCKRNGESIPHLLMHCSFSTEIWNFFLNIFGISWVMPCGIVDLLCCWGGGCRNTRIRKVWGMVPLCIFWCLWWERNTRCFEGMERNVLELKGLVLRTLMEWSKASGVLVFSTVLDFLESCNA</sequence>
<dbReference type="PANTHER" id="PTHR33116:SF78">
    <property type="entry name" value="OS12G0587133 PROTEIN"/>
    <property type="match status" value="1"/>
</dbReference>
<protein>
    <recommendedName>
        <fullName evidence="1">Reverse transcriptase domain-containing protein</fullName>
    </recommendedName>
</protein>
<dbReference type="InterPro" id="IPR043502">
    <property type="entry name" value="DNA/RNA_pol_sf"/>
</dbReference>
<dbReference type="InterPro" id="IPR026960">
    <property type="entry name" value="RVT-Znf"/>
</dbReference>
<dbReference type="GO" id="GO:0006281">
    <property type="term" value="P:DNA repair"/>
    <property type="evidence" value="ECO:0007669"/>
    <property type="project" value="InterPro"/>
</dbReference>
<dbReference type="PROSITE" id="PS50878">
    <property type="entry name" value="RT_POL"/>
    <property type="match status" value="1"/>
</dbReference>
<dbReference type="InterPro" id="IPR020847">
    <property type="entry name" value="AP_endonuclease_F1_BS"/>
</dbReference>
<dbReference type="GO" id="GO:0003677">
    <property type="term" value="F:DNA binding"/>
    <property type="evidence" value="ECO:0007669"/>
    <property type="project" value="InterPro"/>
</dbReference>
<feature type="domain" description="Reverse transcriptase" evidence="1">
    <location>
        <begin position="905"/>
        <end position="1185"/>
    </location>
</feature>
<evidence type="ECO:0000313" key="2">
    <source>
        <dbReference type="EMBL" id="SPD31290.1"/>
    </source>
</evidence>
<proteinExistence type="predicted"/>
<dbReference type="EMBL" id="OIVN01006353">
    <property type="protein sequence ID" value="SPD31290.1"/>
    <property type="molecule type" value="Genomic_DNA"/>
</dbReference>
<dbReference type="Pfam" id="PF00078">
    <property type="entry name" value="RVT_1"/>
    <property type="match status" value="1"/>
</dbReference>
<organism evidence="2">
    <name type="scientific">Fagus sylvatica</name>
    <name type="common">Beechnut</name>
    <dbReference type="NCBI Taxonomy" id="28930"/>
    <lineage>
        <taxon>Eukaryota</taxon>
        <taxon>Viridiplantae</taxon>
        <taxon>Streptophyta</taxon>
        <taxon>Embryophyta</taxon>
        <taxon>Tracheophyta</taxon>
        <taxon>Spermatophyta</taxon>
        <taxon>Magnoliopsida</taxon>
        <taxon>eudicotyledons</taxon>
        <taxon>Gunneridae</taxon>
        <taxon>Pentapetalae</taxon>
        <taxon>rosids</taxon>
        <taxon>fabids</taxon>
        <taxon>Fagales</taxon>
        <taxon>Fagaceae</taxon>
        <taxon>Fagus</taxon>
    </lineage>
</organism>
<dbReference type="PANTHER" id="PTHR33116">
    <property type="entry name" value="REVERSE TRANSCRIPTASE ZINC-BINDING DOMAIN-CONTAINING PROTEIN-RELATED-RELATED"/>
    <property type="match status" value="1"/>
</dbReference>
<dbReference type="CDD" id="cd01650">
    <property type="entry name" value="RT_nLTR_like"/>
    <property type="match status" value="1"/>
</dbReference>
<evidence type="ECO:0000259" key="1">
    <source>
        <dbReference type="PROSITE" id="PS50878"/>
    </source>
</evidence>
<dbReference type="Pfam" id="PF03372">
    <property type="entry name" value="Exo_endo_phos"/>
    <property type="match status" value="1"/>
</dbReference>
<dbReference type="Pfam" id="PF13966">
    <property type="entry name" value="zf-RVT"/>
    <property type="match status" value="1"/>
</dbReference>
<dbReference type="Gene3D" id="3.60.10.10">
    <property type="entry name" value="Endonuclease/exonuclease/phosphatase"/>
    <property type="match status" value="1"/>
</dbReference>
<dbReference type="GO" id="GO:0004519">
    <property type="term" value="F:endonuclease activity"/>
    <property type="evidence" value="ECO:0007669"/>
    <property type="project" value="InterPro"/>
</dbReference>
<dbReference type="InterPro" id="IPR036691">
    <property type="entry name" value="Endo/exonu/phosph_ase_sf"/>
</dbReference>
<dbReference type="SUPFAM" id="SSF56672">
    <property type="entry name" value="DNA/RNA polymerases"/>
    <property type="match status" value="1"/>
</dbReference>